<protein>
    <submittedName>
        <fullName evidence="1">Uncharacterized protein</fullName>
    </submittedName>
</protein>
<sequence>MNSLHPFKHDLEAALASIDAFTAAWNGDKDTVL</sequence>
<accession>A0A815YW05</accession>
<evidence type="ECO:0000313" key="1">
    <source>
        <dbReference type="EMBL" id="CAF1574881.1"/>
    </source>
</evidence>
<dbReference type="Proteomes" id="UP000663889">
    <property type="component" value="Unassembled WGS sequence"/>
</dbReference>
<dbReference type="EMBL" id="CAJNOU010016383">
    <property type="protein sequence ID" value="CAF1574881.1"/>
    <property type="molecule type" value="Genomic_DNA"/>
</dbReference>
<proteinExistence type="predicted"/>
<gene>
    <name evidence="1" type="ORF">SEV965_LOCUS39725</name>
</gene>
<organism evidence="1 2">
    <name type="scientific">Rotaria sordida</name>
    <dbReference type="NCBI Taxonomy" id="392033"/>
    <lineage>
        <taxon>Eukaryota</taxon>
        <taxon>Metazoa</taxon>
        <taxon>Spiralia</taxon>
        <taxon>Gnathifera</taxon>
        <taxon>Rotifera</taxon>
        <taxon>Eurotatoria</taxon>
        <taxon>Bdelloidea</taxon>
        <taxon>Philodinida</taxon>
        <taxon>Philodinidae</taxon>
        <taxon>Rotaria</taxon>
    </lineage>
</organism>
<feature type="non-terminal residue" evidence="1">
    <location>
        <position position="33"/>
    </location>
</feature>
<comment type="caution">
    <text evidence="1">The sequence shown here is derived from an EMBL/GenBank/DDBJ whole genome shotgun (WGS) entry which is preliminary data.</text>
</comment>
<dbReference type="AlphaFoldDB" id="A0A815YW05"/>
<reference evidence="1" key="1">
    <citation type="submission" date="2021-02" db="EMBL/GenBank/DDBJ databases">
        <authorList>
            <person name="Nowell W R."/>
        </authorList>
    </citation>
    <scope>NUCLEOTIDE SEQUENCE</scope>
</reference>
<name>A0A815YW05_9BILA</name>
<evidence type="ECO:0000313" key="2">
    <source>
        <dbReference type="Proteomes" id="UP000663889"/>
    </source>
</evidence>